<sequence>MRYRLDVFMTIVTAVTRFKLRSRKNDPKHSVSPFISPVLILTRRLKETVRHLSVFPVGSEAQYHPQGLKSGVRRSIPATIKETALWGP</sequence>
<keyword evidence="2" id="KW-1185">Reference proteome</keyword>
<name>A0A5B7JUW7_PORTR</name>
<organism evidence="1 2">
    <name type="scientific">Portunus trituberculatus</name>
    <name type="common">Swimming crab</name>
    <name type="synonym">Neptunus trituberculatus</name>
    <dbReference type="NCBI Taxonomy" id="210409"/>
    <lineage>
        <taxon>Eukaryota</taxon>
        <taxon>Metazoa</taxon>
        <taxon>Ecdysozoa</taxon>
        <taxon>Arthropoda</taxon>
        <taxon>Crustacea</taxon>
        <taxon>Multicrustacea</taxon>
        <taxon>Malacostraca</taxon>
        <taxon>Eumalacostraca</taxon>
        <taxon>Eucarida</taxon>
        <taxon>Decapoda</taxon>
        <taxon>Pleocyemata</taxon>
        <taxon>Brachyura</taxon>
        <taxon>Eubrachyura</taxon>
        <taxon>Portunoidea</taxon>
        <taxon>Portunidae</taxon>
        <taxon>Portuninae</taxon>
        <taxon>Portunus</taxon>
    </lineage>
</organism>
<evidence type="ECO:0000313" key="1">
    <source>
        <dbReference type="EMBL" id="MPC96937.1"/>
    </source>
</evidence>
<dbReference type="AlphaFoldDB" id="A0A5B7JUW7"/>
<gene>
    <name evidence="1" type="ORF">E2C01_092219</name>
</gene>
<reference evidence="1 2" key="1">
    <citation type="submission" date="2019-05" db="EMBL/GenBank/DDBJ databases">
        <title>Another draft genome of Portunus trituberculatus and its Hox gene families provides insights of decapod evolution.</title>
        <authorList>
            <person name="Jeong J.-H."/>
            <person name="Song I."/>
            <person name="Kim S."/>
            <person name="Choi T."/>
            <person name="Kim D."/>
            <person name="Ryu S."/>
            <person name="Kim W."/>
        </authorList>
    </citation>
    <scope>NUCLEOTIDE SEQUENCE [LARGE SCALE GENOMIC DNA]</scope>
    <source>
        <tissue evidence="1">Muscle</tissue>
    </source>
</reference>
<evidence type="ECO:0000313" key="2">
    <source>
        <dbReference type="Proteomes" id="UP000324222"/>
    </source>
</evidence>
<accession>A0A5B7JUW7</accession>
<protein>
    <submittedName>
        <fullName evidence="1">Uncharacterized protein</fullName>
    </submittedName>
</protein>
<comment type="caution">
    <text evidence="1">The sequence shown here is derived from an EMBL/GenBank/DDBJ whole genome shotgun (WGS) entry which is preliminary data.</text>
</comment>
<dbReference type="EMBL" id="VSRR010107937">
    <property type="protein sequence ID" value="MPC96937.1"/>
    <property type="molecule type" value="Genomic_DNA"/>
</dbReference>
<proteinExistence type="predicted"/>
<dbReference type="Proteomes" id="UP000324222">
    <property type="component" value="Unassembled WGS sequence"/>
</dbReference>